<gene>
    <name evidence="2" type="ORF">HZA66_03490</name>
</gene>
<accession>A0A933VU97</accession>
<evidence type="ECO:0000313" key="2">
    <source>
        <dbReference type="EMBL" id="MBI5128482.1"/>
    </source>
</evidence>
<dbReference type="EMBL" id="JACRJB010000010">
    <property type="protein sequence ID" value="MBI5128482.1"/>
    <property type="molecule type" value="Genomic_DNA"/>
</dbReference>
<sequence length="63" mass="7000">MSETPIRPPKDAAGRHARLRDALRENLKRRKLQARGRADPGQHSDAGVAIVQDNTVREADESN</sequence>
<organism evidence="2 3">
    <name type="scientific">Rhodopseudomonas palustris</name>
    <dbReference type="NCBI Taxonomy" id="1076"/>
    <lineage>
        <taxon>Bacteria</taxon>
        <taxon>Pseudomonadati</taxon>
        <taxon>Pseudomonadota</taxon>
        <taxon>Alphaproteobacteria</taxon>
        <taxon>Hyphomicrobiales</taxon>
        <taxon>Nitrobacteraceae</taxon>
        <taxon>Rhodopseudomonas</taxon>
    </lineage>
</organism>
<evidence type="ECO:0000313" key="3">
    <source>
        <dbReference type="Proteomes" id="UP000782519"/>
    </source>
</evidence>
<evidence type="ECO:0000256" key="1">
    <source>
        <dbReference type="SAM" id="MobiDB-lite"/>
    </source>
</evidence>
<comment type="caution">
    <text evidence="2">The sequence shown here is derived from an EMBL/GenBank/DDBJ whole genome shotgun (WGS) entry which is preliminary data.</text>
</comment>
<reference evidence="2" key="1">
    <citation type="submission" date="2020-07" db="EMBL/GenBank/DDBJ databases">
        <title>Huge and variable diversity of episymbiotic CPR bacteria and DPANN archaea in groundwater ecosystems.</title>
        <authorList>
            <person name="He C.Y."/>
            <person name="Keren R."/>
            <person name="Whittaker M."/>
            <person name="Farag I.F."/>
            <person name="Doudna J."/>
            <person name="Cate J.H.D."/>
            <person name="Banfield J.F."/>
        </authorList>
    </citation>
    <scope>NUCLEOTIDE SEQUENCE</scope>
    <source>
        <strain evidence="2">NC_groundwater_1818_Pr3_B-0.1um_66_35</strain>
    </source>
</reference>
<proteinExistence type="predicted"/>
<dbReference type="Proteomes" id="UP000782519">
    <property type="component" value="Unassembled WGS sequence"/>
</dbReference>
<protein>
    <submittedName>
        <fullName evidence="2">Uncharacterized protein</fullName>
    </submittedName>
</protein>
<dbReference type="AlphaFoldDB" id="A0A933VU97"/>
<name>A0A933VU97_RHOPL</name>
<feature type="region of interest" description="Disordered" evidence="1">
    <location>
        <begin position="27"/>
        <end position="63"/>
    </location>
</feature>